<gene>
    <name evidence="2" type="ORF">ACOC_LOCUS6371</name>
</gene>
<dbReference type="OrthoDB" id="5817023at2759"/>
<sequence length="110" mass="12337">MLLVFFLTSLPSTDSWCVQCASVTLFNQWQLTGFARYPANLPFTPRCASVEDDDTLSPTMNVTQCSSVCFEMVIPFEHSFITEELDELYLAKKNPSQLSGLVLFVGVDIE</sequence>
<protein>
    <submittedName>
        <fullName evidence="4">Secreted protein</fullName>
    </submittedName>
</protein>
<proteinExistence type="predicted"/>
<feature type="signal peptide" evidence="1">
    <location>
        <begin position="1"/>
        <end position="15"/>
    </location>
</feature>
<evidence type="ECO:0000256" key="1">
    <source>
        <dbReference type="SAM" id="SignalP"/>
    </source>
</evidence>
<evidence type="ECO:0000313" key="4">
    <source>
        <dbReference type="WBParaSite" id="ACOC_0000637001-mRNA-1"/>
    </source>
</evidence>
<keyword evidence="3" id="KW-1185">Reference proteome</keyword>
<feature type="chain" id="PRO_5043130198" evidence="1">
    <location>
        <begin position="16"/>
        <end position="110"/>
    </location>
</feature>
<dbReference type="STRING" id="334426.A0A0R3PN09"/>
<name>A0A0R3PN09_ANGCS</name>
<evidence type="ECO:0000313" key="3">
    <source>
        <dbReference type="Proteomes" id="UP000267027"/>
    </source>
</evidence>
<keyword evidence="1" id="KW-0732">Signal</keyword>
<accession>A0A0R3PN09</accession>
<dbReference type="WBParaSite" id="ACOC_0000637001-mRNA-1">
    <property type="protein sequence ID" value="ACOC_0000637001-mRNA-1"/>
    <property type="gene ID" value="ACOC_0000637001"/>
</dbReference>
<dbReference type="EMBL" id="UYYA01003940">
    <property type="protein sequence ID" value="VDM57956.1"/>
    <property type="molecule type" value="Genomic_DNA"/>
</dbReference>
<dbReference type="Proteomes" id="UP000267027">
    <property type="component" value="Unassembled WGS sequence"/>
</dbReference>
<reference evidence="4" key="1">
    <citation type="submission" date="2017-02" db="UniProtKB">
        <authorList>
            <consortium name="WormBaseParasite"/>
        </authorList>
    </citation>
    <scope>IDENTIFICATION</scope>
</reference>
<dbReference type="AlphaFoldDB" id="A0A0R3PN09"/>
<evidence type="ECO:0000313" key="2">
    <source>
        <dbReference type="EMBL" id="VDM57956.1"/>
    </source>
</evidence>
<reference evidence="2 3" key="2">
    <citation type="submission" date="2018-11" db="EMBL/GenBank/DDBJ databases">
        <authorList>
            <consortium name="Pathogen Informatics"/>
        </authorList>
    </citation>
    <scope>NUCLEOTIDE SEQUENCE [LARGE SCALE GENOMIC DNA]</scope>
    <source>
        <strain evidence="2 3">Costa Rica</strain>
    </source>
</reference>
<organism evidence="4">
    <name type="scientific">Angiostrongylus costaricensis</name>
    <name type="common">Nematode worm</name>
    <dbReference type="NCBI Taxonomy" id="334426"/>
    <lineage>
        <taxon>Eukaryota</taxon>
        <taxon>Metazoa</taxon>
        <taxon>Ecdysozoa</taxon>
        <taxon>Nematoda</taxon>
        <taxon>Chromadorea</taxon>
        <taxon>Rhabditida</taxon>
        <taxon>Rhabditina</taxon>
        <taxon>Rhabditomorpha</taxon>
        <taxon>Strongyloidea</taxon>
        <taxon>Metastrongylidae</taxon>
        <taxon>Angiostrongylus</taxon>
    </lineage>
</organism>